<evidence type="ECO:0000313" key="4">
    <source>
        <dbReference type="Proteomes" id="UP000291116"/>
    </source>
</evidence>
<proteinExistence type="predicted"/>
<organism evidence="3 4">
    <name type="scientific">Pseudo-nitzschia multistriata</name>
    <dbReference type="NCBI Taxonomy" id="183589"/>
    <lineage>
        <taxon>Eukaryota</taxon>
        <taxon>Sar</taxon>
        <taxon>Stramenopiles</taxon>
        <taxon>Ochrophyta</taxon>
        <taxon>Bacillariophyta</taxon>
        <taxon>Bacillariophyceae</taxon>
        <taxon>Bacillariophycidae</taxon>
        <taxon>Bacillariales</taxon>
        <taxon>Bacillariaceae</taxon>
        <taxon>Pseudo-nitzschia</taxon>
    </lineage>
</organism>
<gene>
    <name evidence="3" type="ORF">PSNMU_V1.4_AUG-EV-PASAV3_0099740</name>
</gene>
<dbReference type="AlphaFoldDB" id="A0A448ZLR0"/>
<sequence length="451" mass="50922">MSLRSPPGELQGEPRGGDRRVSSWALFVLSMLFLGVSMSVSNIRHAARALPGTPAEGFRNGMHESFLGDGSSKGSPAEARRASPRDGPPARGAPKVFRASPPSLPPLSEVVPNSNNTVISIVSMGKLVDTYLVERCIRSVRRRGLFTGTILVFTDAIGYEHYRKSVLPWDSRTLILRGRDEDMAPRTGEEPGAPRIKYLQEKMIFKRFKTHHSKYLEQELSRSPVVGTGGSEVRYVVYIDADNVVGAPLAGFFEGYANAVATEYQRALEEHRAWRQSANTNDTRTATPRDDEDDDFGFVGMFRDKHLRTKMHSGIIVYDLAFEDRCVNGWRNEMDTFLHASDQTIFLRVLENYDRYRCRAFALPHEYMAFASKRVMTGAMEARQNKRTKPLTLPTFVHITNFRVRRVNNATLHDEFVRYVLDLQDGEELMDGVRWEDVVPSDARRAGATKL</sequence>
<accession>A0A448ZLR0</accession>
<keyword evidence="2" id="KW-0812">Transmembrane</keyword>
<keyword evidence="2" id="KW-0472">Membrane</keyword>
<protein>
    <submittedName>
        <fullName evidence="3">Uncharacterized protein</fullName>
    </submittedName>
</protein>
<feature type="region of interest" description="Disordered" evidence="1">
    <location>
        <begin position="60"/>
        <end position="108"/>
    </location>
</feature>
<dbReference type="Proteomes" id="UP000291116">
    <property type="component" value="Unassembled WGS sequence"/>
</dbReference>
<reference evidence="3 4" key="1">
    <citation type="submission" date="2019-01" db="EMBL/GenBank/DDBJ databases">
        <authorList>
            <person name="Ferrante I. M."/>
        </authorList>
    </citation>
    <scope>NUCLEOTIDE SEQUENCE [LARGE SCALE GENOMIC DNA]</scope>
    <source>
        <strain evidence="3 4">B856</strain>
    </source>
</reference>
<evidence type="ECO:0000256" key="2">
    <source>
        <dbReference type="SAM" id="Phobius"/>
    </source>
</evidence>
<feature type="transmembrane region" description="Helical" evidence="2">
    <location>
        <begin position="21"/>
        <end position="40"/>
    </location>
</feature>
<name>A0A448ZLR0_9STRA</name>
<keyword evidence="2" id="KW-1133">Transmembrane helix</keyword>
<dbReference type="EMBL" id="CAACVS010000502">
    <property type="protein sequence ID" value="VEU42979.1"/>
    <property type="molecule type" value="Genomic_DNA"/>
</dbReference>
<keyword evidence="4" id="KW-1185">Reference proteome</keyword>
<evidence type="ECO:0000313" key="3">
    <source>
        <dbReference type="EMBL" id="VEU42979.1"/>
    </source>
</evidence>
<evidence type="ECO:0000256" key="1">
    <source>
        <dbReference type="SAM" id="MobiDB-lite"/>
    </source>
</evidence>
<dbReference type="OrthoDB" id="54772at2759"/>